<sequence length="561" mass="64150">MRLELMKEEDNEVEPQRPTPLASLRRFKDPIHDFIPFSSEVCAIIDTPQFQRLRNIKQLGTSYYVWPGASHNRFEHCLGVAHLARLMAEHLQEEQPELNITRRDVKCVTMAGLCHDLGHGPWSHVWDSMFIPRALPGTDWKHEDSSDMMFDALVKENDLVLPEDDAALIKALIAGDPTRCSPKEKPFLFEIVANKRNGLDVDKFDYIARDTHAIDMKVNLSLTRLIHSARVINDEICYHIKDANQIYELCYTRFSLHKRVYGHKTAKAIEYMIVDALLAAEPYLNFARHIFDPKRYLHLTDDIRVRIEASEGPELKPARDILCRIHKRDLYRMVDWKVFPWAFQYDCRQIFTPERIVRAAQADEREHAAGERALLDALRPEHVVVDISMMHYGMKDKNPLDTVSFYSKLNANTSQKAKPHDVSLLMPAEFGEVLLRIYTRETRFHEIVREAYNVILSGIPGPGNATEDPLASGSDTDIDLPTPPPVATPPRKKRTLSRVQSASGRLLSDSTPLSENTFTKPHTAPRAPPGSPSSRKENRPKAIKREREDREGSPPPKKRAS</sequence>
<evidence type="ECO:0000313" key="4">
    <source>
        <dbReference type="Proteomes" id="UP000015241"/>
    </source>
</evidence>
<name>S8F078_FOMSC</name>
<dbReference type="AlphaFoldDB" id="S8F078"/>
<dbReference type="Gene3D" id="1.10.3210.10">
    <property type="entry name" value="Hypothetical protein af1432"/>
    <property type="match status" value="1"/>
</dbReference>
<dbReference type="GO" id="GO:0005634">
    <property type="term" value="C:nucleus"/>
    <property type="evidence" value="ECO:0007669"/>
    <property type="project" value="TreeGrafter"/>
</dbReference>
<feature type="compositionally biased region" description="Basic and acidic residues" evidence="1">
    <location>
        <begin position="534"/>
        <end position="552"/>
    </location>
</feature>
<reference evidence="3 4" key="1">
    <citation type="journal article" date="2012" name="Science">
        <title>The Paleozoic origin of enzymatic lignin decomposition reconstructed from 31 fungal genomes.</title>
        <authorList>
            <person name="Floudas D."/>
            <person name="Binder M."/>
            <person name="Riley R."/>
            <person name="Barry K."/>
            <person name="Blanchette R.A."/>
            <person name="Henrissat B."/>
            <person name="Martinez A.T."/>
            <person name="Otillar R."/>
            <person name="Spatafora J.W."/>
            <person name="Yadav J.S."/>
            <person name="Aerts A."/>
            <person name="Benoit I."/>
            <person name="Boyd A."/>
            <person name="Carlson A."/>
            <person name="Copeland A."/>
            <person name="Coutinho P.M."/>
            <person name="de Vries R.P."/>
            <person name="Ferreira P."/>
            <person name="Findley K."/>
            <person name="Foster B."/>
            <person name="Gaskell J."/>
            <person name="Glotzer D."/>
            <person name="Gorecki P."/>
            <person name="Heitman J."/>
            <person name="Hesse C."/>
            <person name="Hori C."/>
            <person name="Igarashi K."/>
            <person name="Jurgens J.A."/>
            <person name="Kallen N."/>
            <person name="Kersten P."/>
            <person name="Kohler A."/>
            <person name="Kuees U."/>
            <person name="Kumar T.K.A."/>
            <person name="Kuo A."/>
            <person name="LaButti K."/>
            <person name="Larrondo L.F."/>
            <person name="Lindquist E."/>
            <person name="Ling A."/>
            <person name="Lombard V."/>
            <person name="Lucas S."/>
            <person name="Lundell T."/>
            <person name="Martin R."/>
            <person name="McLaughlin D.J."/>
            <person name="Morgenstern I."/>
            <person name="Morin E."/>
            <person name="Murat C."/>
            <person name="Nagy L.G."/>
            <person name="Nolan M."/>
            <person name="Ohm R.A."/>
            <person name="Patyshakuliyeva A."/>
            <person name="Rokas A."/>
            <person name="Ruiz-Duenas F.J."/>
            <person name="Sabat G."/>
            <person name="Salamov A."/>
            <person name="Samejima M."/>
            <person name="Schmutz J."/>
            <person name="Slot J.C."/>
            <person name="St John F."/>
            <person name="Stenlid J."/>
            <person name="Sun H."/>
            <person name="Sun S."/>
            <person name="Syed K."/>
            <person name="Tsang A."/>
            <person name="Wiebenga A."/>
            <person name="Young D."/>
            <person name="Pisabarro A."/>
            <person name="Eastwood D.C."/>
            <person name="Martin F."/>
            <person name="Cullen D."/>
            <person name="Grigoriev I.V."/>
            <person name="Hibbett D.S."/>
        </authorList>
    </citation>
    <scope>NUCLEOTIDE SEQUENCE</scope>
    <source>
        <strain evidence="4">FP-58527</strain>
    </source>
</reference>
<dbReference type="CDD" id="cd00077">
    <property type="entry name" value="HDc"/>
    <property type="match status" value="1"/>
</dbReference>
<gene>
    <name evidence="3" type="ORF">FOMPIDRAFT_1025878</name>
</gene>
<dbReference type="eggNOG" id="KOG2681">
    <property type="taxonomic scope" value="Eukaryota"/>
</dbReference>
<accession>S8F078</accession>
<feature type="region of interest" description="Disordered" evidence="1">
    <location>
        <begin position="465"/>
        <end position="561"/>
    </location>
</feature>
<dbReference type="PANTHER" id="PTHR11373">
    <property type="entry name" value="DEOXYNUCLEOSIDE TRIPHOSPHATE TRIPHOSPHOHYDROLASE"/>
    <property type="match status" value="1"/>
</dbReference>
<dbReference type="GO" id="GO:0006203">
    <property type="term" value="P:dGTP catabolic process"/>
    <property type="evidence" value="ECO:0007669"/>
    <property type="project" value="TreeGrafter"/>
</dbReference>
<dbReference type="InterPro" id="IPR050135">
    <property type="entry name" value="dGTPase-like"/>
</dbReference>
<dbReference type="InParanoid" id="S8F078"/>
<dbReference type="STRING" id="743788.S8F078"/>
<proteinExistence type="predicted"/>
<dbReference type="PANTHER" id="PTHR11373:SF4">
    <property type="entry name" value="DEOXYNUCLEOSIDE TRIPHOSPHATE TRIPHOSPHOHYDROLASE SAMHD1"/>
    <property type="match status" value="1"/>
</dbReference>
<evidence type="ECO:0000259" key="2">
    <source>
        <dbReference type="SMART" id="SM00471"/>
    </source>
</evidence>
<dbReference type="Gene3D" id="3.30.70.2760">
    <property type="match status" value="1"/>
</dbReference>
<dbReference type="InterPro" id="IPR003607">
    <property type="entry name" value="HD/PDEase_dom"/>
</dbReference>
<dbReference type="HOGENOM" id="CLU_026821_1_3_1"/>
<feature type="compositionally biased region" description="Polar residues" evidence="1">
    <location>
        <begin position="497"/>
        <end position="520"/>
    </location>
</feature>
<dbReference type="Pfam" id="PF19276">
    <property type="entry name" value="HD_assoc_2"/>
    <property type="match status" value="1"/>
</dbReference>
<dbReference type="SMART" id="SM00471">
    <property type="entry name" value="HDc"/>
    <property type="match status" value="1"/>
</dbReference>
<protein>
    <recommendedName>
        <fullName evidence="2">HD/PDEase domain-containing protein</fullName>
    </recommendedName>
</protein>
<dbReference type="EMBL" id="KE504212">
    <property type="protein sequence ID" value="EPS95195.1"/>
    <property type="molecule type" value="Genomic_DNA"/>
</dbReference>
<dbReference type="Proteomes" id="UP000015241">
    <property type="component" value="Unassembled WGS sequence"/>
</dbReference>
<evidence type="ECO:0000313" key="3">
    <source>
        <dbReference type="EMBL" id="EPS95195.1"/>
    </source>
</evidence>
<organism evidence="3 4">
    <name type="scientific">Fomitopsis schrenkii</name>
    <name type="common">Brown rot fungus</name>
    <dbReference type="NCBI Taxonomy" id="2126942"/>
    <lineage>
        <taxon>Eukaryota</taxon>
        <taxon>Fungi</taxon>
        <taxon>Dikarya</taxon>
        <taxon>Basidiomycota</taxon>
        <taxon>Agaricomycotina</taxon>
        <taxon>Agaricomycetes</taxon>
        <taxon>Polyporales</taxon>
        <taxon>Fomitopsis</taxon>
    </lineage>
</organism>
<dbReference type="OrthoDB" id="9991235at2759"/>
<feature type="domain" description="HD/PDEase" evidence="2">
    <location>
        <begin position="69"/>
        <end position="216"/>
    </location>
</feature>
<dbReference type="InterPro" id="IPR045509">
    <property type="entry name" value="HD_assoc_2"/>
</dbReference>
<dbReference type="InterPro" id="IPR006674">
    <property type="entry name" value="HD_domain"/>
</dbReference>
<keyword evidence="4" id="KW-1185">Reference proteome</keyword>
<dbReference type="Pfam" id="PF01966">
    <property type="entry name" value="HD"/>
    <property type="match status" value="1"/>
</dbReference>
<evidence type="ECO:0000256" key="1">
    <source>
        <dbReference type="SAM" id="MobiDB-lite"/>
    </source>
</evidence>
<dbReference type="GO" id="GO:0008832">
    <property type="term" value="F:dGTPase activity"/>
    <property type="evidence" value="ECO:0007669"/>
    <property type="project" value="TreeGrafter"/>
</dbReference>
<dbReference type="SUPFAM" id="SSF109604">
    <property type="entry name" value="HD-domain/PDEase-like"/>
    <property type="match status" value="1"/>
</dbReference>